<reference evidence="2 3" key="1">
    <citation type="submission" date="2019-08" db="EMBL/GenBank/DDBJ databases">
        <title>The genome of the soybean aphid Biotype 1, its phylome, world population structure and adaptation to the North American continent.</title>
        <authorList>
            <person name="Giordano R."/>
            <person name="Donthu R.K."/>
            <person name="Hernandez A.G."/>
            <person name="Wright C.L."/>
            <person name="Zimin A.V."/>
        </authorList>
    </citation>
    <scope>NUCLEOTIDE SEQUENCE [LARGE SCALE GENOMIC DNA]</scope>
    <source>
        <tissue evidence="2">Whole aphids</tissue>
    </source>
</reference>
<dbReference type="OrthoDB" id="6578474at2759"/>
<name>A0A6G0T4C4_APHGL</name>
<organism evidence="2 3">
    <name type="scientific">Aphis glycines</name>
    <name type="common">Soybean aphid</name>
    <dbReference type="NCBI Taxonomy" id="307491"/>
    <lineage>
        <taxon>Eukaryota</taxon>
        <taxon>Metazoa</taxon>
        <taxon>Ecdysozoa</taxon>
        <taxon>Arthropoda</taxon>
        <taxon>Hexapoda</taxon>
        <taxon>Insecta</taxon>
        <taxon>Pterygota</taxon>
        <taxon>Neoptera</taxon>
        <taxon>Paraneoptera</taxon>
        <taxon>Hemiptera</taxon>
        <taxon>Sternorrhyncha</taxon>
        <taxon>Aphidomorpha</taxon>
        <taxon>Aphidoidea</taxon>
        <taxon>Aphididae</taxon>
        <taxon>Aphidini</taxon>
        <taxon>Aphis</taxon>
        <taxon>Aphis</taxon>
    </lineage>
</organism>
<protein>
    <recommendedName>
        <fullName evidence="1">PiggyBac transposable element-derived protein domain-containing protein</fullName>
    </recommendedName>
</protein>
<sequence length="516" mass="59684">MIPIGIIGSIRYISTMALNDAEIENLLRGDMSDIEDFNDDEDDLNEEQIITKHIAEMTEFIDLNNAEMDNLEREQCLLDGEISLTQDLLNQSDNTEEADVEKENEEQLPANWVTGSWENQKYPFNNMISAPPVEPYTPLEYFKQLFDSKIVENIAYQTNLYSVQKNGSSINTNSNEMEQFFGKHMCMSVIKMPAYRMYWAQYTKYSMISDTMSRNRFTALRTYVHFNDNTNCFPSTDVRHDKLFKIRPFIDAIQHIFKLIEPEEHLAIDEIIIPFKGRSSMKLYNKSKPHKWGIKMFALASKSGIVHDFEIYVGKGTVKSNTNLGLSGDIAIHLSEIIPKNKNFKLSFDNWFTSYNLVVSLKNHGILGVGTVRSNRLSGCQFENDKNLKKSRRGSYDTKIDTINVIVACKWFDNKTVHLVSNYMSMADKLRIPIERPAIVKEYNSFMGAIDLHDMLVEIYRTDIKLNSWLMYKRHCKQLDIIKHDSLLIFKMNIALGLLKAGKDKINTRKSYFDTT</sequence>
<dbReference type="AlphaFoldDB" id="A0A6G0T4C4"/>
<dbReference type="InterPro" id="IPR029526">
    <property type="entry name" value="PGBD"/>
</dbReference>
<dbReference type="Proteomes" id="UP000475862">
    <property type="component" value="Unassembled WGS sequence"/>
</dbReference>
<feature type="non-terminal residue" evidence="2">
    <location>
        <position position="516"/>
    </location>
</feature>
<evidence type="ECO:0000313" key="2">
    <source>
        <dbReference type="EMBL" id="KAE9525654.1"/>
    </source>
</evidence>
<dbReference type="PANTHER" id="PTHR47272">
    <property type="entry name" value="DDE_TNP_1_7 DOMAIN-CONTAINING PROTEIN"/>
    <property type="match status" value="1"/>
</dbReference>
<keyword evidence="3" id="KW-1185">Reference proteome</keyword>
<dbReference type="Pfam" id="PF13843">
    <property type="entry name" value="DDE_Tnp_1_7"/>
    <property type="match status" value="1"/>
</dbReference>
<evidence type="ECO:0000259" key="1">
    <source>
        <dbReference type="Pfam" id="PF13843"/>
    </source>
</evidence>
<proteinExistence type="predicted"/>
<dbReference type="EMBL" id="VYZN01000059">
    <property type="protein sequence ID" value="KAE9525654.1"/>
    <property type="molecule type" value="Genomic_DNA"/>
</dbReference>
<feature type="domain" description="PiggyBac transposable element-derived protein" evidence="1">
    <location>
        <begin position="137"/>
        <end position="470"/>
    </location>
</feature>
<comment type="caution">
    <text evidence="2">The sequence shown here is derived from an EMBL/GenBank/DDBJ whole genome shotgun (WGS) entry which is preliminary data.</text>
</comment>
<dbReference type="PANTHER" id="PTHR47272:SF1">
    <property type="entry name" value="PIGGYBAC TRANSPOSABLE ELEMENT-DERIVED PROTEIN 3-LIKE"/>
    <property type="match status" value="1"/>
</dbReference>
<evidence type="ECO:0000313" key="3">
    <source>
        <dbReference type="Proteomes" id="UP000475862"/>
    </source>
</evidence>
<accession>A0A6G0T4C4</accession>
<gene>
    <name evidence="2" type="ORF">AGLY_014181</name>
</gene>